<evidence type="ECO:0000256" key="2">
    <source>
        <dbReference type="ARBA" id="ARBA00022723"/>
    </source>
</evidence>
<dbReference type="RefSeq" id="WP_146959011.1">
    <property type="nucleotide sequence ID" value="NZ_CP042467.1"/>
</dbReference>
<dbReference type="InterPro" id="IPR010994">
    <property type="entry name" value="RuvA_2-like"/>
</dbReference>
<dbReference type="KEGG" id="bbae:FRD01_08750"/>
<dbReference type="SUPFAM" id="SSF55486">
    <property type="entry name" value="Metalloproteases ('zincins'), catalytic domain"/>
    <property type="match status" value="1"/>
</dbReference>
<dbReference type="GO" id="GO:0031012">
    <property type="term" value="C:extracellular matrix"/>
    <property type="evidence" value="ECO:0007669"/>
    <property type="project" value="InterPro"/>
</dbReference>
<keyword evidence="5" id="KW-0732">Signal</keyword>
<keyword evidence="4" id="KW-0862">Zinc</keyword>
<accession>A0A5B8XUG5</accession>
<dbReference type="SMART" id="SM00235">
    <property type="entry name" value="ZnMc"/>
    <property type="match status" value="1"/>
</dbReference>
<proteinExistence type="predicted"/>
<dbReference type="CDD" id="cd04279">
    <property type="entry name" value="ZnMc_MMP_like_1"/>
    <property type="match status" value="1"/>
</dbReference>
<dbReference type="GO" id="GO:0006508">
    <property type="term" value="P:proteolysis"/>
    <property type="evidence" value="ECO:0007669"/>
    <property type="project" value="UniProtKB-KW"/>
</dbReference>
<evidence type="ECO:0000256" key="1">
    <source>
        <dbReference type="ARBA" id="ARBA00022670"/>
    </source>
</evidence>
<dbReference type="OrthoDB" id="5289073at2"/>
<dbReference type="SUPFAM" id="SSF47781">
    <property type="entry name" value="RuvA domain 2-like"/>
    <property type="match status" value="2"/>
</dbReference>
<keyword evidence="3" id="KW-0378">Hydrolase</keyword>
<keyword evidence="1 7" id="KW-0645">Protease</keyword>
<name>A0A5B8XUG5_9DELT</name>
<protein>
    <submittedName>
        <fullName evidence="7">Matrixin family metalloprotease</fullName>
    </submittedName>
</protein>
<dbReference type="InterPro" id="IPR024079">
    <property type="entry name" value="MetalloPept_cat_dom_sf"/>
</dbReference>
<dbReference type="AlphaFoldDB" id="A0A5B8XUG5"/>
<evidence type="ECO:0000313" key="7">
    <source>
        <dbReference type="EMBL" id="QED27326.1"/>
    </source>
</evidence>
<evidence type="ECO:0000313" key="8">
    <source>
        <dbReference type="Proteomes" id="UP000321595"/>
    </source>
</evidence>
<keyword evidence="8" id="KW-1185">Reference proteome</keyword>
<dbReference type="Pfam" id="PF00413">
    <property type="entry name" value="Peptidase_M10"/>
    <property type="match status" value="1"/>
</dbReference>
<keyword evidence="2" id="KW-0479">Metal-binding</keyword>
<dbReference type="Gene3D" id="3.40.390.10">
    <property type="entry name" value="Collagenase (Catalytic Domain)"/>
    <property type="match status" value="1"/>
</dbReference>
<keyword evidence="7" id="KW-0482">Metalloprotease</keyword>
<gene>
    <name evidence="7" type="ORF">FRD01_08750</name>
</gene>
<dbReference type="Pfam" id="PF12836">
    <property type="entry name" value="HHH_3"/>
    <property type="match status" value="2"/>
</dbReference>
<dbReference type="PROSITE" id="PS51257">
    <property type="entry name" value="PROKAR_LIPOPROTEIN"/>
    <property type="match status" value="1"/>
</dbReference>
<dbReference type="InterPro" id="IPR001818">
    <property type="entry name" value="Pept_M10_metallopeptidase"/>
</dbReference>
<evidence type="ECO:0000256" key="4">
    <source>
        <dbReference type="ARBA" id="ARBA00022833"/>
    </source>
</evidence>
<feature type="chain" id="PRO_5022964428" evidence="5">
    <location>
        <begin position="19"/>
        <end position="465"/>
    </location>
</feature>
<feature type="signal peptide" evidence="5">
    <location>
        <begin position="1"/>
        <end position="18"/>
    </location>
</feature>
<evidence type="ECO:0000259" key="6">
    <source>
        <dbReference type="SMART" id="SM00235"/>
    </source>
</evidence>
<organism evidence="7 8">
    <name type="scientific">Microvenator marinus</name>
    <dbReference type="NCBI Taxonomy" id="2600177"/>
    <lineage>
        <taxon>Bacteria</taxon>
        <taxon>Deltaproteobacteria</taxon>
        <taxon>Bradymonadales</taxon>
        <taxon>Microvenatoraceae</taxon>
        <taxon>Microvenator</taxon>
    </lineage>
</organism>
<dbReference type="Gene3D" id="1.10.150.320">
    <property type="entry name" value="Photosystem II 12 kDa extrinsic protein"/>
    <property type="match status" value="1"/>
</dbReference>
<dbReference type="Proteomes" id="UP000321595">
    <property type="component" value="Chromosome"/>
</dbReference>
<feature type="domain" description="Peptidase metallopeptidase" evidence="6">
    <location>
        <begin position="98"/>
        <end position="264"/>
    </location>
</feature>
<dbReference type="InterPro" id="IPR006026">
    <property type="entry name" value="Peptidase_Metallo"/>
</dbReference>
<dbReference type="GO" id="GO:0008270">
    <property type="term" value="F:zinc ion binding"/>
    <property type="evidence" value="ECO:0007669"/>
    <property type="project" value="InterPro"/>
</dbReference>
<sequence length="465" mass="52794">MQKSLIVLFLSLLAVSCAEETDAPTESVQPTGGGKGDQVDSGLAPTYEEFRAGLYCEEGGACIVQGDVPIWGEEALQEYYYSRRGLVQGLTVMNTSAVDAIWDRTERFDLRYCISDDFGERKAEVVQAFNAAVEEWEEIADVDLVYATEHDARCSTRNAQVVFNVRPGDDPFASYIARAFFPNYKEREKREVIIAMDEHDRMAESDTIEGDYTLQGVLRHEIGHVLGFRHEHIRDEANAYFCREGDDYRPITTYDATSVMHYPQCNGKGDWALTLSDIDRRGASFFYPDFNDYTAARCDEETRDGDVLDTCEPVVHQMLELANTATFEELDIWVGLDIRAAQIIVDTRRTTPFNTLQQLKDVPYIGPVSVMKMYDYLYKTGRCPVEFDDNGVVNAQCRPVVNRILELANTATQDQLDFEVGLDSRAAANIVVIRENRPFASFAELWDVSYVKATAFERMYFHLFE</sequence>
<evidence type="ECO:0000256" key="3">
    <source>
        <dbReference type="ARBA" id="ARBA00022801"/>
    </source>
</evidence>
<dbReference type="GO" id="GO:0004222">
    <property type="term" value="F:metalloendopeptidase activity"/>
    <property type="evidence" value="ECO:0007669"/>
    <property type="project" value="InterPro"/>
</dbReference>
<evidence type="ECO:0000256" key="5">
    <source>
        <dbReference type="SAM" id="SignalP"/>
    </source>
</evidence>
<reference evidence="7 8" key="1">
    <citation type="submission" date="2019-08" db="EMBL/GenBank/DDBJ databases">
        <authorList>
            <person name="Liang Q."/>
        </authorList>
    </citation>
    <scope>NUCLEOTIDE SEQUENCE [LARGE SCALE GENOMIC DNA]</scope>
    <source>
        <strain evidence="7 8">V1718</strain>
    </source>
</reference>
<dbReference type="EMBL" id="CP042467">
    <property type="protein sequence ID" value="QED27326.1"/>
    <property type="molecule type" value="Genomic_DNA"/>
</dbReference>